<dbReference type="EMBL" id="CAADRA010005159">
    <property type="protein sequence ID" value="VFT86239.1"/>
    <property type="molecule type" value="Genomic_DNA"/>
</dbReference>
<dbReference type="OrthoDB" id="77201at2759"/>
<keyword evidence="8" id="KW-0119">Carbohydrate metabolism</keyword>
<keyword evidence="4" id="KW-1003">Cell membrane</keyword>
<organism evidence="17 18">
    <name type="scientific">Aphanomyces stellatus</name>
    <dbReference type="NCBI Taxonomy" id="120398"/>
    <lineage>
        <taxon>Eukaryota</taxon>
        <taxon>Sar</taxon>
        <taxon>Stramenopiles</taxon>
        <taxon>Oomycota</taxon>
        <taxon>Saprolegniomycetes</taxon>
        <taxon>Saprolegniales</taxon>
        <taxon>Verrucalvaceae</taxon>
        <taxon>Aphanomyces</taxon>
    </lineage>
</organism>
<gene>
    <name evidence="17" type="primary">Aste57867_9358</name>
    <name evidence="16" type="ORF">As57867_009322</name>
    <name evidence="17" type="ORF">ASTE57867_9358</name>
</gene>
<dbReference type="GO" id="GO:0071555">
    <property type="term" value="P:cell wall organization"/>
    <property type="evidence" value="ECO:0007669"/>
    <property type="project" value="UniProtKB-KW"/>
</dbReference>
<evidence type="ECO:0000256" key="12">
    <source>
        <dbReference type="ARBA" id="ARBA00042373"/>
    </source>
</evidence>
<proteinExistence type="predicted"/>
<dbReference type="PANTHER" id="PTHR16631:SF17">
    <property type="entry name" value="GLUCAN ENDO-1,3-BETA-GLUCOSIDASE BTGC"/>
    <property type="match status" value="1"/>
</dbReference>
<reference evidence="16" key="2">
    <citation type="submission" date="2019-06" db="EMBL/GenBank/DDBJ databases">
        <title>Genomics analysis of Aphanomyces spp. identifies a new class of oomycete effector associated with host adaptation.</title>
        <authorList>
            <person name="Gaulin E."/>
        </authorList>
    </citation>
    <scope>NUCLEOTIDE SEQUENCE</scope>
    <source>
        <strain evidence="16">CBS 578.67</strain>
    </source>
</reference>
<dbReference type="InterPro" id="IPR035992">
    <property type="entry name" value="Ricin_B-like_lectins"/>
</dbReference>
<dbReference type="SUPFAM" id="SSF51445">
    <property type="entry name" value="(Trans)glycosidases"/>
    <property type="match status" value="1"/>
</dbReference>
<dbReference type="PANTHER" id="PTHR16631">
    <property type="entry name" value="GLUCAN 1,3-BETA-GLUCOSIDASE"/>
    <property type="match status" value="1"/>
</dbReference>
<comment type="catalytic activity">
    <reaction evidence="1">
        <text>Hydrolysis of (1-&gt;3)-beta-D-glucosidic linkages in (1-&gt;3)-beta-D-glucans.</text>
        <dbReference type="EC" id="3.2.1.39"/>
    </reaction>
</comment>
<evidence type="ECO:0000256" key="4">
    <source>
        <dbReference type="ARBA" id="ARBA00022475"/>
    </source>
</evidence>
<dbReference type="Gene3D" id="2.80.10.50">
    <property type="match status" value="1"/>
</dbReference>
<evidence type="ECO:0000256" key="8">
    <source>
        <dbReference type="ARBA" id="ARBA00023277"/>
    </source>
</evidence>
<dbReference type="Gene3D" id="3.20.20.80">
    <property type="entry name" value="Glycosidases"/>
    <property type="match status" value="1"/>
</dbReference>
<comment type="function">
    <text evidence="11">Glucanases play a role in cell expansion during growth, in cell-cell fusion during mating, and in spore release during sporulation. This enzyme may be involved in beta-glucan degradation. Active on laminarin and lichenan.</text>
</comment>
<evidence type="ECO:0000256" key="11">
    <source>
        <dbReference type="ARBA" id="ARBA00037649"/>
    </source>
</evidence>
<accession>A0A485KN05</accession>
<evidence type="ECO:0000256" key="6">
    <source>
        <dbReference type="ARBA" id="ARBA00023136"/>
    </source>
</evidence>
<evidence type="ECO:0000256" key="7">
    <source>
        <dbReference type="ARBA" id="ARBA00023180"/>
    </source>
</evidence>
<evidence type="ECO:0000259" key="15">
    <source>
        <dbReference type="Pfam" id="PF00652"/>
    </source>
</evidence>
<dbReference type="InterPro" id="IPR000772">
    <property type="entry name" value="Ricin_B_lectin"/>
</dbReference>
<keyword evidence="10" id="KW-0624">Polysaccharide degradation</keyword>
<dbReference type="Pfam" id="PF00652">
    <property type="entry name" value="Ricin_B_lectin"/>
    <property type="match status" value="1"/>
</dbReference>
<sequence>MVTSASTTVTPQGDFECLDVTVEHDESETIDTTAPPTSTVALSKKRKVGLALAAALLVVGGVVGALLLATHHAATTSASVGGSNGEMSVCYDSWDSWTAGKIEVHFAKIKERFTGVRTYQTRGLRNHIDAAADAGLTIYAGVWIKDKNWEDDMRAAVAGAKNHPSSVKAIMVGNEEIFDGKWDQWFVMDKVKKMKQMLADAGLGFIKVGSVQTDGDWLTKAGDLANIVDVVGVNIHPFFGASDNAKYNPIEDLKARWNAMTGRYGNKVLLTETGWPTHGSTWNGHVPSMDTAQKYVTQVGQWANAGNGGDAPAHFMYHDNPTKWADYEKAFGLAWSTGDWKFDFSVKPPPSDDVGIQGVVFVNVANDKVLAASAGRTVEFHARWGTNWASDWSSKWTVRGNLIAYWEAETKTDICLDAPEPWRGGMVHLWPCDASNRNQQWRYNWATQHLEHATHAGLCLDMKFPEGGAPHMYDCGDFPLQKFEWWK</sequence>
<evidence type="ECO:0000256" key="13">
    <source>
        <dbReference type="ARBA" id="ARBA00043078"/>
    </source>
</evidence>
<dbReference type="GO" id="GO:0042973">
    <property type="term" value="F:glucan endo-1,3-beta-D-glucosidase activity"/>
    <property type="evidence" value="ECO:0007669"/>
    <property type="project" value="UniProtKB-EC"/>
</dbReference>
<evidence type="ECO:0000256" key="9">
    <source>
        <dbReference type="ARBA" id="ARBA00023316"/>
    </source>
</evidence>
<keyword evidence="14" id="KW-1133">Transmembrane helix</keyword>
<keyword evidence="9" id="KW-0961">Cell wall biogenesis/degradation</keyword>
<feature type="transmembrane region" description="Helical" evidence="14">
    <location>
        <begin position="48"/>
        <end position="69"/>
    </location>
</feature>
<evidence type="ECO:0000313" key="17">
    <source>
        <dbReference type="EMBL" id="VFT86239.1"/>
    </source>
</evidence>
<dbReference type="PROSITE" id="PS50231">
    <property type="entry name" value="RICIN_B_LECTIN"/>
    <property type="match status" value="1"/>
</dbReference>
<evidence type="ECO:0000313" key="16">
    <source>
        <dbReference type="EMBL" id="KAF0700079.1"/>
    </source>
</evidence>
<dbReference type="SUPFAM" id="SSF50370">
    <property type="entry name" value="Ricin B-like lectins"/>
    <property type="match status" value="1"/>
</dbReference>
<keyword evidence="18" id="KW-1185">Reference proteome</keyword>
<dbReference type="AlphaFoldDB" id="A0A485KN05"/>
<keyword evidence="5" id="KW-0378">Hydrolase</keyword>
<dbReference type="GO" id="GO:0005886">
    <property type="term" value="C:plasma membrane"/>
    <property type="evidence" value="ECO:0007669"/>
    <property type="project" value="UniProtKB-SubCell"/>
</dbReference>
<reference evidence="17 18" key="1">
    <citation type="submission" date="2019-03" db="EMBL/GenBank/DDBJ databases">
        <authorList>
            <person name="Gaulin E."/>
            <person name="Dumas B."/>
        </authorList>
    </citation>
    <scope>NUCLEOTIDE SEQUENCE [LARGE SCALE GENOMIC DNA]</scope>
    <source>
        <strain evidence="17">CBS 568.67</strain>
    </source>
</reference>
<dbReference type="EC" id="3.2.1.39" evidence="3"/>
<dbReference type="Proteomes" id="UP000332933">
    <property type="component" value="Unassembled WGS sequence"/>
</dbReference>
<feature type="domain" description="Ricin B lectin" evidence="15">
    <location>
        <begin position="411"/>
        <end position="484"/>
    </location>
</feature>
<evidence type="ECO:0000256" key="10">
    <source>
        <dbReference type="ARBA" id="ARBA00023326"/>
    </source>
</evidence>
<evidence type="ECO:0000256" key="5">
    <source>
        <dbReference type="ARBA" id="ARBA00022801"/>
    </source>
</evidence>
<dbReference type="EMBL" id="VJMH01005138">
    <property type="protein sequence ID" value="KAF0700079.1"/>
    <property type="molecule type" value="Genomic_DNA"/>
</dbReference>
<keyword evidence="7" id="KW-0325">Glycoprotein</keyword>
<dbReference type="GO" id="GO:0000272">
    <property type="term" value="P:polysaccharide catabolic process"/>
    <property type="evidence" value="ECO:0007669"/>
    <property type="project" value="UniProtKB-KW"/>
</dbReference>
<evidence type="ECO:0000313" key="18">
    <source>
        <dbReference type="Proteomes" id="UP000332933"/>
    </source>
</evidence>
<evidence type="ECO:0000256" key="3">
    <source>
        <dbReference type="ARBA" id="ARBA00012780"/>
    </source>
</evidence>
<dbReference type="InterPro" id="IPR017853">
    <property type="entry name" value="GH"/>
</dbReference>
<keyword evidence="6 14" id="KW-0472">Membrane</keyword>
<evidence type="ECO:0000256" key="1">
    <source>
        <dbReference type="ARBA" id="ARBA00000382"/>
    </source>
</evidence>
<dbReference type="InterPro" id="IPR050732">
    <property type="entry name" value="Beta-glucan_modifiers"/>
</dbReference>
<evidence type="ECO:0000256" key="14">
    <source>
        <dbReference type="SAM" id="Phobius"/>
    </source>
</evidence>
<name>A0A485KN05_9STRA</name>
<comment type="subcellular location">
    <subcellularLocation>
        <location evidence="2">Cell membrane</location>
    </subcellularLocation>
</comment>
<protein>
    <recommendedName>
        <fullName evidence="3">glucan endo-1,3-beta-D-glucosidase</fullName>
        <ecNumber evidence="3">3.2.1.39</ecNumber>
    </recommendedName>
    <alternativeName>
        <fullName evidence="13">Endo-1,3-beta-glucanase btgC</fullName>
    </alternativeName>
    <alternativeName>
        <fullName evidence="12">Laminarinase btgC</fullName>
    </alternativeName>
</protein>
<keyword evidence="14" id="KW-0812">Transmembrane</keyword>
<evidence type="ECO:0000256" key="2">
    <source>
        <dbReference type="ARBA" id="ARBA00004236"/>
    </source>
</evidence>